<evidence type="ECO:0000313" key="2">
    <source>
        <dbReference type="Proteomes" id="UP000410492"/>
    </source>
</evidence>
<protein>
    <submittedName>
        <fullName evidence="1">Uncharacterized protein</fullName>
    </submittedName>
</protein>
<dbReference type="Proteomes" id="UP000410492">
    <property type="component" value="Unassembled WGS sequence"/>
</dbReference>
<accession>A0A653CLV2</accession>
<dbReference type="OrthoDB" id="425681at2759"/>
<proteinExistence type="predicted"/>
<dbReference type="EMBL" id="CAACVG010008187">
    <property type="protein sequence ID" value="VEN48859.1"/>
    <property type="molecule type" value="Genomic_DNA"/>
</dbReference>
<name>A0A653CLV2_CALMS</name>
<evidence type="ECO:0000313" key="1">
    <source>
        <dbReference type="EMBL" id="VEN48859.1"/>
    </source>
</evidence>
<sequence length="33" mass="4138">MIVDREHDNHREIKSLRSSSKFCVPRFFDRQFR</sequence>
<dbReference type="AlphaFoldDB" id="A0A653CLV2"/>
<organism evidence="1 2">
    <name type="scientific">Callosobruchus maculatus</name>
    <name type="common">Southern cowpea weevil</name>
    <name type="synonym">Pulse bruchid</name>
    <dbReference type="NCBI Taxonomy" id="64391"/>
    <lineage>
        <taxon>Eukaryota</taxon>
        <taxon>Metazoa</taxon>
        <taxon>Ecdysozoa</taxon>
        <taxon>Arthropoda</taxon>
        <taxon>Hexapoda</taxon>
        <taxon>Insecta</taxon>
        <taxon>Pterygota</taxon>
        <taxon>Neoptera</taxon>
        <taxon>Endopterygota</taxon>
        <taxon>Coleoptera</taxon>
        <taxon>Polyphaga</taxon>
        <taxon>Cucujiformia</taxon>
        <taxon>Chrysomeloidea</taxon>
        <taxon>Chrysomelidae</taxon>
        <taxon>Bruchinae</taxon>
        <taxon>Bruchini</taxon>
        <taxon>Callosobruchus</taxon>
    </lineage>
</organism>
<reference evidence="1 2" key="1">
    <citation type="submission" date="2019-01" db="EMBL/GenBank/DDBJ databases">
        <authorList>
            <person name="Sayadi A."/>
        </authorList>
    </citation>
    <scope>NUCLEOTIDE SEQUENCE [LARGE SCALE GENOMIC DNA]</scope>
</reference>
<gene>
    <name evidence="1" type="ORF">CALMAC_LOCUS10165</name>
</gene>
<keyword evidence="2" id="KW-1185">Reference proteome</keyword>